<keyword evidence="4 8" id="KW-0103">Bromodomain</keyword>
<proteinExistence type="predicted"/>
<comment type="subcellular location">
    <subcellularLocation>
        <location evidence="1">Nucleus</location>
    </subcellularLocation>
</comment>
<dbReference type="Pfam" id="PF00439">
    <property type="entry name" value="Bromodomain"/>
    <property type="match status" value="1"/>
</dbReference>
<evidence type="ECO:0000313" key="11">
    <source>
        <dbReference type="EMBL" id="ODQ62854.1"/>
    </source>
</evidence>
<organism evidence="11 12">
    <name type="scientific">Wickerhamomyces anomalus (strain ATCC 58044 / CBS 1984 / NCYC 433 / NRRL Y-366-8)</name>
    <name type="common">Yeast</name>
    <name type="synonym">Hansenula anomala</name>
    <dbReference type="NCBI Taxonomy" id="683960"/>
    <lineage>
        <taxon>Eukaryota</taxon>
        <taxon>Fungi</taxon>
        <taxon>Dikarya</taxon>
        <taxon>Ascomycota</taxon>
        <taxon>Saccharomycotina</taxon>
        <taxon>Saccharomycetes</taxon>
        <taxon>Phaffomycetales</taxon>
        <taxon>Wickerhamomycetaceae</taxon>
        <taxon>Wickerhamomyces</taxon>
    </lineage>
</organism>
<evidence type="ECO:0000256" key="7">
    <source>
        <dbReference type="ARBA" id="ARBA00093633"/>
    </source>
</evidence>
<dbReference type="Proteomes" id="UP000094112">
    <property type="component" value="Unassembled WGS sequence"/>
</dbReference>
<keyword evidence="2" id="KW-0597">Phosphoprotein</keyword>
<feature type="region of interest" description="Disordered" evidence="9">
    <location>
        <begin position="464"/>
        <end position="516"/>
    </location>
</feature>
<feature type="region of interest" description="Disordered" evidence="9">
    <location>
        <begin position="994"/>
        <end position="1036"/>
    </location>
</feature>
<dbReference type="OrthoDB" id="21449at2759"/>
<dbReference type="Gene3D" id="1.10.20.10">
    <property type="entry name" value="Histone, subunit A"/>
    <property type="match status" value="1"/>
</dbReference>
<dbReference type="GO" id="GO:0046695">
    <property type="term" value="C:SLIK (SAGA-like) complex"/>
    <property type="evidence" value="ECO:0007669"/>
    <property type="project" value="InterPro"/>
</dbReference>
<evidence type="ECO:0000256" key="8">
    <source>
        <dbReference type="PROSITE-ProRule" id="PRU00035"/>
    </source>
</evidence>
<keyword evidence="5" id="KW-0804">Transcription</keyword>
<dbReference type="RefSeq" id="XP_019042061.1">
    <property type="nucleotide sequence ID" value="XM_019185438.1"/>
</dbReference>
<dbReference type="InterPro" id="IPR037782">
    <property type="entry name" value="Spt7"/>
</dbReference>
<dbReference type="InterPro" id="IPR001487">
    <property type="entry name" value="Bromodomain"/>
</dbReference>
<dbReference type="FunFam" id="1.20.920.10:FF:000032">
    <property type="entry name" value="Transcriptional activator spt7"/>
    <property type="match status" value="1"/>
</dbReference>
<dbReference type="InterPro" id="IPR036427">
    <property type="entry name" value="Bromodomain-like_sf"/>
</dbReference>
<dbReference type="PANTHER" id="PTHR47343:SF1">
    <property type="entry name" value="TRANSCRIPTIONAL ACTIVATOR SPT7"/>
    <property type="match status" value="1"/>
</dbReference>
<dbReference type="CDD" id="cd05510">
    <property type="entry name" value="Bromo_SPT7_like"/>
    <property type="match status" value="1"/>
</dbReference>
<dbReference type="GO" id="GO:0005198">
    <property type="term" value="F:structural molecule activity"/>
    <property type="evidence" value="ECO:0007669"/>
    <property type="project" value="TreeGrafter"/>
</dbReference>
<feature type="region of interest" description="Disordered" evidence="9">
    <location>
        <begin position="167"/>
        <end position="230"/>
    </location>
</feature>
<dbReference type="Gene3D" id="1.20.920.10">
    <property type="entry name" value="Bromodomain-like"/>
    <property type="match status" value="1"/>
</dbReference>
<dbReference type="PROSITE" id="PS50014">
    <property type="entry name" value="BROMODOMAIN_2"/>
    <property type="match status" value="1"/>
</dbReference>
<keyword evidence="3" id="KW-0805">Transcription regulation</keyword>
<feature type="region of interest" description="Disordered" evidence="9">
    <location>
        <begin position="532"/>
        <end position="555"/>
    </location>
</feature>
<feature type="compositionally biased region" description="Low complexity" evidence="9">
    <location>
        <begin position="85"/>
        <end position="97"/>
    </location>
</feature>
<gene>
    <name evidence="11" type="ORF">WICANDRAFT_82773</name>
</gene>
<evidence type="ECO:0000256" key="3">
    <source>
        <dbReference type="ARBA" id="ARBA00023015"/>
    </source>
</evidence>
<feature type="compositionally biased region" description="Basic and acidic residues" evidence="9">
    <location>
        <begin position="207"/>
        <end position="228"/>
    </location>
</feature>
<evidence type="ECO:0000256" key="1">
    <source>
        <dbReference type="ARBA" id="ARBA00004123"/>
    </source>
</evidence>
<dbReference type="GO" id="GO:0006325">
    <property type="term" value="P:chromatin organization"/>
    <property type="evidence" value="ECO:0007669"/>
    <property type="project" value="UniProtKB-ARBA"/>
</dbReference>
<keyword evidence="6" id="KW-0539">Nucleus</keyword>
<feature type="compositionally biased region" description="Basic and acidic residues" evidence="9">
    <location>
        <begin position="98"/>
        <end position="107"/>
    </location>
</feature>
<dbReference type="InterPro" id="IPR009072">
    <property type="entry name" value="Histone-fold"/>
</dbReference>
<protein>
    <recommendedName>
        <fullName evidence="7">SAGA complex subunit Spt7</fullName>
    </recommendedName>
</protein>
<dbReference type="SMART" id="SM00297">
    <property type="entry name" value="BROMO"/>
    <property type="match status" value="1"/>
</dbReference>
<dbReference type="GO" id="GO:0046982">
    <property type="term" value="F:protein heterodimerization activity"/>
    <property type="evidence" value="ECO:0007669"/>
    <property type="project" value="InterPro"/>
</dbReference>
<evidence type="ECO:0000256" key="4">
    <source>
        <dbReference type="ARBA" id="ARBA00023117"/>
    </source>
</evidence>
<feature type="compositionally biased region" description="Acidic residues" evidence="9">
    <location>
        <begin position="533"/>
        <end position="555"/>
    </location>
</feature>
<feature type="compositionally biased region" description="Acidic residues" evidence="9">
    <location>
        <begin position="192"/>
        <end position="206"/>
    </location>
</feature>
<evidence type="ECO:0000256" key="6">
    <source>
        <dbReference type="ARBA" id="ARBA00023242"/>
    </source>
</evidence>
<evidence type="ECO:0000259" key="10">
    <source>
        <dbReference type="PROSITE" id="PS50014"/>
    </source>
</evidence>
<dbReference type="STRING" id="683960.A0A1E3PCA3"/>
<dbReference type="GO" id="GO:0005634">
    <property type="term" value="C:nucleus"/>
    <property type="evidence" value="ECO:0007669"/>
    <property type="project" value="UniProtKB-SubCell"/>
</dbReference>
<evidence type="ECO:0000256" key="9">
    <source>
        <dbReference type="SAM" id="MobiDB-lite"/>
    </source>
</evidence>
<evidence type="ECO:0000313" key="12">
    <source>
        <dbReference type="Proteomes" id="UP000094112"/>
    </source>
</evidence>
<evidence type="ECO:0000256" key="2">
    <source>
        <dbReference type="ARBA" id="ARBA00022553"/>
    </source>
</evidence>
<feature type="region of interest" description="Disordered" evidence="9">
    <location>
        <begin position="74"/>
        <end position="128"/>
    </location>
</feature>
<dbReference type="EMBL" id="KV454208">
    <property type="protein sequence ID" value="ODQ62854.1"/>
    <property type="molecule type" value="Genomic_DNA"/>
</dbReference>
<name>A0A1E3PCA3_WICAA</name>
<accession>A0A1E3PCA3</accession>
<dbReference type="GO" id="GO:0000124">
    <property type="term" value="C:SAGA complex"/>
    <property type="evidence" value="ECO:0007669"/>
    <property type="project" value="InterPro"/>
</dbReference>
<feature type="compositionally biased region" description="Low complexity" evidence="9">
    <location>
        <begin position="108"/>
        <end position="117"/>
    </location>
</feature>
<dbReference type="GeneID" id="30202684"/>
<sequence>MTYFRGIFETNNLDSLYAIALNLWSKKVFDYYLTNQQLLVLDQIFNDPQNKKELFKAFLDSKIFLKFYEAEHTEKEQEKDEESTPVENENNNNTPKDNNQDSQKDQDQQQQPPQQQESNEENLNESTISNGVESARALSLKVRYILWEKAIDFYYDSEGKNIDEYEIFENEEPEQPKVEVSTSIEPARKIDEDEDYDDDDEDEEEEAGKPNDNEQDEKNQETITRDQDENGNIILEVPIAQNDTSQLDNKILIDNFNKIYHNFENDRETLIKRRKLEENDKLLLEDQNTGSIKDTFAMNLGAANLSLKHLLQSIDDNKEKLNLQDNELRQLIMDVRKNRSKWASDDKIGQEELYEACEKVVMELRGYTEHSTAFLNKVSKREAPNYAQVIKKPMDLNTILKKLKNFQYKSKTEFVDDVMLIWKNCLTYNSDPKHFLRAHAIAMQKKSLTLIPIIPDITIRDRSEVEAENEDPSTPAPSGGAMSSKTTSKKGKKRTRSGEEKDSQSHTSTPAPSNLQTTAAAANTSQILPADTTEAEEEDQGDSNEYLNQEDNDKDDLEIQTWKNLTAKARADFCMKRSDLFKDNKLNSDSEAILRDSKKMNNFQSYLKNYSENKKHVKSSHNRSQEDDPYLIEYDVTGGFPSLPYKGVDDDELERHESKLIDEVIQKGLKPSPFAPIDGGLNKIINENIEEMQEIRKICFKISLIRQMQQQQFVHHTQLKPPEIEKIDDSIDIDPVSRLENHDKLNKELIYFVMRKRIGKIAMQNGFESTELFAVDTLTQIAGDYMDNLVKSIKTHLETPSINKNQKEKNVLLLSLLQNGLNKPDELHTYVTENILKQNGKLKDLKIKISGFLKALLRPAIEMTEKNFTDNSEQFLSGDFSNEIGEDFFGFKELGLDKEFSMLGNSIPLHLLQSKFNEANSIDDPKKIHREEFENAPFKRLSQDDIEKEIQLLQPFLRDCLAKTKHYHTKQMKSKREINEYLSEAKGVIILDDEDYPKKPSKPKLPPTGKITPSKKKITPQTFFLPEEDDKKNGIKSELGVPVALSPIAES</sequence>
<reference evidence="11 12" key="1">
    <citation type="journal article" date="2016" name="Proc. Natl. Acad. Sci. U.S.A.">
        <title>Comparative genomics of biotechnologically important yeasts.</title>
        <authorList>
            <person name="Riley R."/>
            <person name="Haridas S."/>
            <person name="Wolfe K.H."/>
            <person name="Lopes M.R."/>
            <person name="Hittinger C.T."/>
            <person name="Goeker M."/>
            <person name="Salamov A.A."/>
            <person name="Wisecaver J.H."/>
            <person name="Long T.M."/>
            <person name="Calvey C.H."/>
            <person name="Aerts A.L."/>
            <person name="Barry K.W."/>
            <person name="Choi C."/>
            <person name="Clum A."/>
            <person name="Coughlan A.Y."/>
            <person name="Deshpande S."/>
            <person name="Douglass A.P."/>
            <person name="Hanson S.J."/>
            <person name="Klenk H.-P."/>
            <person name="LaButti K.M."/>
            <person name="Lapidus A."/>
            <person name="Lindquist E.A."/>
            <person name="Lipzen A.M."/>
            <person name="Meier-Kolthoff J.P."/>
            <person name="Ohm R.A."/>
            <person name="Otillar R.P."/>
            <person name="Pangilinan J.L."/>
            <person name="Peng Y."/>
            <person name="Rokas A."/>
            <person name="Rosa C.A."/>
            <person name="Scheuner C."/>
            <person name="Sibirny A.A."/>
            <person name="Slot J.C."/>
            <person name="Stielow J.B."/>
            <person name="Sun H."/>
            <person name="Kurtzman C.P."/>
            <person name="Blackwell M."/>
            <person name="Grigoriev I.V."/>
            <person name="Jeffries T.W."/>
        </authorList>
    </citation>
    <scope>NUCLEOTIDE SEQUENCE [LARGE SCALE GENOMIC DNA]</scope>
    <source>
        <strain evidence="12">ATCC 58044 / CBS 1984 / NCYC 433 / NRRL Y-366-8</strain>
    </source>
</reference>
<feature type="compositionally biased region" description="Polar residues" evidence="9">
    <location>
        <begin position="505"/>
        <end position="516"/>
    </location>
</feature>
<feature type="domain" description="Bromo" evidence="10">
    <location>
        <begin position="366"/>
        <end position="436"/>
    </location>
</feature>
<evidence type="ECO:0000256" key="5">
    <source>
        <dbReference type="ARBA" id="ARBA00023163"/>
    </source>
</evidence>
<dbReference type="PRINTS" id="PR00503">
    <property type="entry name" value="BROMODOMAIN"/>
</dbReference>
<keyword evidence="12" id="KW-1185">Reference proteome</keyword>
<dbReference type="AlphaFoldDB" id="A0A1E3PCA3"/>
<dbReference type="PANTHER" id="PTHR47343">
    <property type="entry name" value="TRANSCRIPTIONAL ACTIVATOR SPT7"/>
    <property type="match status" value="1"/>
</dbReference>
<dbReference type="SUPFAM" id="SSF47370">
    <property type="entry name" value="Bromodomain"/>
    <property type="match status" value="1"/>
</dbReference>
<dbReference type="GO" id="GO:0006357">
    <property type="term" value="P:regulation of transcription by RNA polymerase II"/>
    <property type="evidence" value="ECO:0007669"/>
    <property type="project" value="UniProtKB-ARBA"/>
</dbReference>